<dbReference type="SUPFAM" id="SSF52172">
    <property type="entry name" value="CheY-like"/>
    <property type="match status" value="1"/>
</dbReference>
<dbReference type="InterPro" id="IPR052893">
    <property type="entry name" value="TCS_response_regulator"/>
</dbReference>
<keyword evidence="1" id="KW-0597">Phosphoprotein</keyword>
<dbReference type="PANTHER" id="PTHR44520:SF2">
    <property type="entry name" value="RESPONSE REGULATOR RCP1"/>
    <property type="match status" value="1"/>
</dbReference>
<dbReference type="InterPro" id="IPR011006">
    <property type="entry name" value="CheY-like_superfamily"/>
</dbReference>
<gene>
    <name evidence="3" type="ORF">DNFV4_01966</name>
</gene>
<name>A0AA86T737_9BACT</name>
<dbReference type="KEGG" id="nti:DNFV4_01966"/>
<dbReference type="Pfam" id="PF00072">
    <property type="entry name" value="Response_reg"/>
    <property type="match status" value="1"/>
</dbReference>
<dbReference type="Proteomes" id="UP001179121">
    <property type="component" value="Chromosome"/>
</dbReference>
<keyword evidence="4" id="KW-1185">Reference proteome</keyword>
<protein>
    <submittedName>
        <fullName evidence="3">Response regulator</fullName>
    </submittedName>
</protein>
<dbReference type="PANTHER" id="PTHR44520">
    <property type="entry name" value="RESPONSE REGULATOR RCP1-RELATED"/>
    <property type="match status" value="1"/>
</dbReference>
<accession>A0AA86T737</accession>
<evidence type="ECO:0000259" key="2">
    <source>
        <dbReference type="PROSITE" id="PS50110"/>
    </source>
</evidence>
<dbReference type="Gene3D" id="3.40.50.2300">
    <property type="match status" value="1"/>
</dbReference>
<dbReference type="InterPro" id="IPR001789">
    <property type="entry name" value="Sig_transdc_resp-reg_receiver"/>
</dbReference>
<reference evidence="3" key="1">
    <citation type="submission" date="2022-10" db="EMBL/GenBank/DDBJ databases">
        <authorList>
            <person name="Koch H."/>
        </authorList>
    </citation>
    <scope>NUCLEOTIDE SEQUENCE</scope>
    <source>
        <strain evidence="3">DNF</strain>
    </source>
</reference>
<evidence type="ECO:0000256" key="1">
    <source>
        <dbReference type="PROSITE-ProRule" id="PRU00169"/>
    </source>
</evidence>
<evidence type="ECO:0000313" key="3">
    <source>
        <dbReference type="EMBL" id="CAI4031546.1"/>
    </source>
</evidence>
<dbReference type="RefSeq" id="WP_289268456.1">
    <property type="nucleotide sequence ID" value="NZ_OX365700.1"/>
</dbReference>
<dbReference type="SMART" id="SM00448">
    <property type="entry name" value="REC"/>
    <property type="match status" value="1"/>
</dbReference>
<feature type="domain" description="Response regulatory" evidence="2">
    <location>
        <begin position="6"/>
        <end position="129"/>
    </location>
</feature>
<dbReference type="EMBL" id="OX365700">
    <property type="protein sequence ID" value="CAI4031546.1"/>
    <property type="molecule type" value="Genomic_DNA"/>
</dbReference>
<proteinExistence type="predicted"/>
<dbReference type="CDD" id="cd17557">
    <property type="entry name" value="REC_Rcp-like"/>
    <property type="match status" value="1"/>
</dbReference>
<feature type="modified residue" description="4-aspartylphosphate" evidence="1">
    <location>
        <position position="62"/>
    </location>
</feature>
<dbReference type="PROSITE" id="PS50110">
    <property type="entry name" value="RESPONSE_REGULATORY"/>
    <property type="match status" value="1"/>
</dbReference>
<sequence length="146" mass="16147">MAGHSSILLIEDSPGENELFRLALEQSAIGVSLRTESDPEKAFRFLEQAPDMHALPSLVLLDLNLCGRHGCDFLRRLRADPRFAHLPVVVFTNSDAAADLSLCYGSGANGYVVKPGTYADLVQCVAALCRYWLIWNRVPFPVKVRC</sequence>
<dbReference type="GO" id="GO:0000160">
    <property type="term" value="P:phosphorelay signal transduction system"/>
    <property type="evidence" value="ECO:0007669"/>
    <property type="project" value="InterPro"/>
</dbReference>
<evidence type="ECO:0000313" key="4">
    <source>
        <dbReference type="Proteomes" id="UP001179121"/>
    </source>
</evidence>
<organism evidence="3 4">
    <name type="scientific">Nitrospira tepida</name>
    <dbReference type="NCBI Taxonomy" id="2973512"/>
    <lineage>
        <taxon>Bacteria</taxon>
        <taxon>Pseudomonadati</taxon>
        <taxon>Nitrospirota</taxon>
        <taxon>Nitrospiria</taxon>
        <taxon>Nitrospirales</taxon>
        <taxon>Nitrospiraceae</taxon>
        <taxon>Nitrospira</taxon>
    </lineage>
</organism>
<dbReference type="AlphaFoldDB" id="A0AA86T737"/>